<feature type="transmembrane region" description="Helical" evidence="1">
    <location>
        <begin position="100"/>
        <end position="123"/>
    </location>
</feature>
<feature type="transmembrane region" description="Helical" evidence="1">
    <location>
        <begin position="129"/>
        <end position="147"/>
    </location>
</feature>
<organism evidence="3 4">
    <name type="scientific">Oceanibaculum indicum</name>
    <dbReference type="NCBI Taxonomy" id="526216"/>
    <lineage>
        <taxon>Bacteria</taxon>
        <taxon>Pseudomonadati</taxon>
        <taxon>Pseudomonadota</taxon>
        <taxon>Alphaproteobacteria</taxon>
        <taxon>Rhodospirillales</taxon>
        <taxon>Oceanibaculaceae</taxon>
        <taxon>Oceanibaculum</taxon>
    </lineage>
</organism>
<feature type="transmembrane region" description="Helical" evidence="1">
    <location>
        <begin position="6"/>
        <end position="23"/>
    </location>
</feature>
<dbReference type="RefSeq" id="WP_008945727.1">
    <property type="nucleotide sequence ID" value="NZ_RBIG01000001.1"/>
</dbReference>
<dbReference type="InterPro" id="IPR037185">
    <property type="entry name" value="EmrE-like"/>
</dbReference>
<feature type="domain" description="EamA" evidence="2">
    <location>
        <begin position="166"/>
        <end position="304"/>
    </location>
</feature>
<comment type="caution">
    <text evidence="3">The sequence shown here is derived from an EMBL/GenBank/DDBJ whole genome shotgun (WGS) entry which is preliminary data.</text>
</comment>
<dbReference type="EMBL" id="RBIG01000001">
    <property type="protein sequence ID" value="RKQ73872.1"/>
    <property type="molecule type" value="Genomic_DNA"/>
</dbReference>
<accession>A0A420WSS9</accession>
<protein>
    <submittedName>
        <fullName evidence="3">EamA-like transporter family protein</fullName>
    </submittedName>
</protein>
<dbReference type="SUPFAM" id="SSF103481">
    <property type="entry name" value="Multidrug resistance efflux transporter EmrE"/>
    <property type="match status" value="2"/>
</dbReference>
<keyword evidence="1" id="KW-0812">Transmembrane</keyword>
<evidence type="ECO:0000313" key="4">
    <source>
        <dbReference type="Proteomes" id="UP000277424"/>
    </source>
</evidence>
<evidence type="ECO:0000256" key="1">
    <source>
        <dbReference type="SAM" id="Phobius"/>
    </source>
</evidence>
<name>A0A420WSS9_9PROT</name>
<feature type="transmembrane region" description="Helical" evidence="1">
    <location>
        <begin position="74"/>
        <end position="93"/>
    </location>
</feature>
<feature type="transmembrane region" description="Helical" evidence="1">
    <location>
        <begin position="196"/>
        <end position="220"/>
    </location>
</feature>
<dbReference type="GO" id="GO:0016020">
    <property type="term" value="C:membrane"/>
    <property type="evidence" value="ECO:0007669"/>
    <property type="project" value="InterPro"/>
</dbReference>
<sequence length="307" mass="32064">MSIADLAWIWIPITLWAAFAQTIRNATQRHLVAGLGTLGATLVRFLYGLPFAIAWLLLVWGASGEAVPGPNWSFLFWVAEGAVAQIAATALLLRAMAERNFALGVAYSKTEILQVAVFGAVLIGDPVTLPAVIAMLVATAGVMLVSLPAGKMSLSALIAGLGSRPALLGIASGTMFALSAVGYRGAALALEPASPVMGAATALVWAQTIQTVLLGGWLLARNAPVVLAVLKAWRLSLLAGMMGALASIGWFTAMALEPVANVRTLGLTELLFSLIVSQRVFRESLSRREMIGLALVLIGLVGIVRVA</sequence>
<feature type="transmembrane region" description="Helical" evidence="1">
    <location>
        <begin position="35"/>
        <end position="62"/>
    </location>
</feature>
<proteinExistence type="predicted"/>
<dbReference type="Pfam" id="PF00892">
    <property type="entry name" value="EamA"/>
    <property type="match status" value="1"/>
</dbReference>
<keyword evidence="1" id="KW-0472">Membrane</keyword>
<dbReference type="InterPro" id="IPR000620">
    <property type="entry name" value="EamA_dom"/>
</dbReference>
<gene>
    <name evidence="3" type="ORF">BCL74_1664</name>
</gene>
<evidence type="ECO:0000259" key="2">
    <source>
        <dbReference type="Pfam" id="PF00892"/>
    </source>
</evidence>
<feature type="transmembrane region" description="Helical" evidence="1">
    <location>
        <begin position="289"/>
        <end position="306"/>
    </location>
</feature>
<reference evidence="3 4" key="1">
    <citation type="submission" date="2018-10" db="EMBL/GenBank/DDBJ databases">
        <title>Comparative analysis of microorganisms from saline springs in Andes Mountain Range, Colombia.</title>
        <authorList>
            <person name="Rubin E."/>
        </authorList>
    </citation>
    <scope>NUCLEOTIDE SEQUENCE [LARGE SCALE GENOMIC DNA]</scope>
    <source>
        <strain evidence="3 4">USBA 36</strain>
    </source>
</reference>
<evidence type="ECO:0000313" key="3">
    <source>
        <dbReference type="EMBL" id="RKQ73872.1"/>
    </source>
</evidence>
<keyword evidence="1" id="KW-1133">Transmembrane helix</keyword>
<dbReference type="Gene3D" id="1.10.3730.20">
    <property type="match status" value="1"/>
</dbReference>
<feature type="transmembrane region" description="Helical" evidence="1">
    <location>
        <begin position="232"/>
        <end position="253"/>
    </location>
</feature>
<dbReference type="OrthoDB" id="5243804at2"/>
<dbReference type="Proteomes" id="UP000277424">
    <property type="component" value="Unassembled WGS sequence"/>
</dbReference>
<feature type="transmembrane region" description="Helical" evidence="1">
    <location>
        <begin position="259"/>
        <end position="277"/>
    </location>
</feature>
<feature type="transmembrane region" description="Helical" evidence="1">
    <location>
        <begin position="167"/>
        <end position="190"/>
    </location>
</feature>
<dbReference type="AlphaFoldDB" id="A0A420WSS9"/>